<dbReference type="HOGENOM" id="CLU_1143677_0_0_1"/>
<keyword evidence="12" id="KW-0829">Tyrosine-protein kinase</keyword>
<dbReference type="PANTHER" id="PTHR31535:SF3">
    <property type="entry name" value="REGULATORY PROTEIN ZESTE"/>
    <property type="match status" value="1"/>
</dbReference>
<evidence type="ECO:0000256" key="1">
    <source>
        <dbReference type="ARBA" id="ARBA00004251"/>
    </source>
</evidence>
<dbReference type="GO" id="GO:0005524">
    <property type="term" value="F:ATP binding"/>
    <property type="evidence" value="ECO:0007669"/>
    <property type="project" value="UniProtKB-KW"/>
</dbReference>
<protein>
    <recommendedName>
        <fullName evidence="2">receptor protein-tyrosine kinase</fullName>
        <ecNumber evidence="2">2.7.10.1</ecNumber>
    </recommendedName>
</protein>
<dbReference type="GO" id="GO:0004714">
    <property type="term" value="F:transmembrane receptor protein tyrosine kinase activity"/>
    <property type="evidence" value="ECO:0007669"/>
    <property type="project" value="UniProtKB-EC"/>
</dbReference>
<evidence type="ECO:0000256" key="15">
    <source>
        <dbReference type="ARBA" id="ARBA00023180"/>
    </source>
</evidence>
<dbReference type="OrthoDB" id="6161236at2759"/>
<dbReference type="AlphaFoldDB" id="V3ZSY6"/>
<keyword evidence="11" id="KW-0472">Membrane</keyword>
<evidence type="ECO:0000256" key="12">
    <source>
        <dbReference type="ARBA" id="ARBA00023137"/>
    </source>
</evidence>
<evidence type="ECO:0000313" key="18">
    <source>
        <dbReference type="EMBL" id="ESO85685.1"/>
    </source>
</evidence>
<keyword evidence="15" id="KW-0325">Glycoprotein</keyword>
<dbReference type="Proteomes" id="UP000030746">
    <property type="component" value="Unassembled WGS sequence"/>
</dbReference>
<keyword evidence="6 16" id="KW-0732">Signal</keyword>
<dbReference type="EMBL" id="KB203274">
    <property type="protein sequence ID" value="ESO85685.1"/>
    <property type="molecule type" value="Genomic_DNA"/>
</dbReference>
<dbReference type="STRING" id="225164.V3ZSY6"/>
<evidence type="ECO:0000256" key="8">
    <source>
        <dbReference type="ARBA" id="ARBA00022777"/>
    </source>
</evidence>
<evidence type="ECO:0000256" key="10">
    <source>
        <dbReference type="ARBA" id="ARBA00022989"/>
    </source>
</evidence>
<evidence type="ECO:0000256" key="9">
    <source>
        <dbReference type="ARBA" id="ARBA00022840"/>
    </source>
</evidence>
<dbReference type="GeneID" id="20236620"/>
<keyword evidence="9" id="KW-0067">ATP-binding</keyword>
<feature type="signal peptide" evidence="16">
    <location>
        <begin position="1"/>
        <end position="19"/>
    </location>
</feature>
<evidence type="ECO:0000256" key="6">
    <source>
        <dbReference type="ARBA" id="ARBA00022729"/>
    </source>
</evidence>
<evidence type="ECO:0000256" key="13">
    <source>
        <dbReference type="ARBA" id="ARBA00023157"/>
    </source>
</evidence>
<feature type="chain" id="PRO_5004718012" description="receptor protein-tyrosine kinase" evidence="16">
    <location>
        <begin position="20"/>
        <end position="243"/>
    </location>
</feature>
<dbReference type="GO" id="GO:0005886">
    <property type="term" value="C:plasma membrane"/>
    <property type="evidence" value="ECO:0007669"/>
    <property type="project" value="UniProtKB-SubCell"/>
</dbReference>
<evidence type="ECO:0000256" key="14">
    <source>
        <dbReference type="ARBA" id="ARBA00023170"/>
    </source>
</evidence>
<keyword evidence="5" id="KW-0812">Transmembrane</keyword>
<dbReference type="RefSeq" id="XP_009063921.1">
    <property type="nucleotide sequence ID" value="XM_009065673.1"/>
</dbReference>
<keyword evidence="7" id="KW-0547">Nucleotide-binding</keyword>
<name>V3ZSY6_LOTGI</name>
<evidence type="ECO:0000256" key="16">
    <source>
        <dbReference type="SAM" id="SignalP"/>
    </source>
</evidence>
<keyword evidence="10" id="KW-1133">Transmembrane helix</keyword>
<keyword evidence="14" id="KW-0675">Receptor</keyword>
<organism evidence="18 19">
    <name type="scientific">Lottia gigantea</name>
    <name type="common">Giant owl limpet</name>
    <dbReference type="NCBI Taxonomy" id="225164"/>
    <lineage>
        <taxon>Eukaryota</taxon>
        <taxon>Metazoa</taxon>
        <taxon>Spiralia</taxon>
        <taxon>Lophotrochozoa</taxon>
        <taxon>Mollusca</taxon>
        <taxon>Gastropoda</taxon>
        <taxon>Patellogastropoda</taxon>
        <taxon>Lottioidea</taxon>
        <taxon>Lottiidae</taxon>
        <taxon>Lottia</taxon>
    </lineage>
</organism>
<dbReference type="CTD" id="20236620"/>
<reference evidence="18 19" key="1">
    <citation type="journal article" date="2013" name="Nature">
        <title>Insights into bilaterian evolution from three spiralian genomes.</title>
        <authorList>
            <person name="Simakov O."/>
            <person name="Marletaz F."/>
            <person name="Cho S.J."/>
            <person name="Edsinger-Gonzales E."/>
            <person name="Havlak P."/>
            <person name="Hellsten U."/>
            <person name="Kuo D.H."/>
            <person name="Larsson T."/>
            <person name="Lv J."/>
            <person name="Arendt D."/>
            <person name="Savage R."/>
            <person name="Osoegawa K."/>
            <person name="de Jong P."/>
            <person name="Grimwood J."/>
            <person name="Chapman J.A."/>
            <person name="Shapiro H."/>
            <person name="Aerts A."/>
            <person name="Otillar R.P."/>
            <person name="Terry A.Y."/>
            <person name="Boore J.L."/>
            <person name="Grigoriev I.V."/>
            <person name="Lindberg D.R."/>
            <person name="Seaver E.C."/>
            <person name="Weisblat D.A."/>
            <person name="Putnam N.H."/>
            <person name="Rokhsar D.S."/>
        </authorList>
    </citation>
    <scope>NUCLEOTIDE SEQUENCE [LARGE SCALE GENOMIC DNA]</scope>
</reference>
<accession>V3ZSY6</accession>
<evidence type="ECO:0000313" key="19">
    <source>
        <dbReference type="Proteomes" id="UP000030746"/>
    </source>
</evidence>
<evidence type="ECO:0000259" key="17">
    <source>
        <dbReference type="Pfam" id="PF12810"/>
    </source>
</evidence>
<keyword evidence="13" id="KW-1015">Disulfide bond</keyword>
<evidence type="ECO:0000256" key="4">
    <source>
        <dbReference type="ARBA" id="ARBA00022679"/>
    </source>
</evidence>
<evidence type="ECO:0000256" key="5">
    <source>
        <dbReference type="ARBA" id="ARBA00022692"/>
    </source>
</evidence>
<keyword evidence="4" id="KW-0808">Transferase</keyword>
<dbReference type="PANTHER" id="PTHR31535">
    <property type="match status" value="1"/>
</dbReference>
<keyword evidence="19" id="KW-1185">Reference proteome</keyword>
<gene>
    <name evidence="18" type="ORF">LOTGIDRAFT_155176</name>
</gene>
<evidence type="ECO:0000256" key="7">
    <source>
        <dbReference type="ARBA" id="ARBA00022741"/>
    </source>
</evidence>
<keyword evidence="3" id="KW-1003">Cell membrane</keyword>
<sequence>MNVRTLVSVIVIWVSGCYSAEFESGIDVINLSTCGAKGPTGPTQKHCDMSYHEKIRVMESGRYAGVQVWTVPETNVYSILALGAQGGKGARNMDEPQRGDYVHAKIKLMKGDLLHVLVGQQGGSACDRISERDDILLQEICLRKPSNSSIPITNISVTGGGGGGGGATVVFKIDKVTHLPIILMVAGGGGGLPFLRPATKNFNNTGLKRIAGKPYPVNDFISFFLYMRHKLHDSPVTLAELPS</sequence>
<evidence type="ECO:0000256" key="2">
    <source>
        <dbReference type="ARBA" id="ARBA00011902"/>
    </source>
</evidence>
<proteinExistence type="predicted"/>
<comment type="subcellular location">
    <subcellularLocation>
        <location evidence="1">Cell membrane</location>
        <topology evidence="1">Single-pass type I membrane protein</topology>
    </subcellularLocation>
</comment>
<dbReference type="InterPro" id="IPR055163">
    <property type="entry name" value="ALK/LTK-like_GRD"/>
</dbReference>
<dbReference type="Pfam" id="PF12810">
    <property type="entry name" value="ALK_LTK_GRD"/>
    <property type="match status" value="1"/>
</dbReference>
<keyword evidence="8" id="KW-0418">Kinase</keyword>
<feature type="domain" description="ALK/LTK-like glycine-rich" evidence="17">
    <location>
        <begin position="76"/>
        <end position="198"/>
    </location>
</feature>
<dbReference type="EC" id="2.7.10.1" evidence="2"/>
<dbReference type="PROSITE" id="PS51257">
    <property type="entry name" value="PROKAR_LIPOPROTEIN"/>
    <property type="match status" value="1"/>
</dbReference>
<evidence type="ECO:0000256" key="3">
    <source>
        <dbReference type="ARBA" id="ARBA00022475"/>
    </source>
</evidence>
<dbReference type="KEGG" id="lgi:LOTGIDRAFT_155176"/>
<evidence type="ECO:0000256" key="11">
    <source>
        <dbReference type="ARBA" id="ARBA00023136"/>
    </source>
</evidence>